<dbReference type="PANTHER" id="PTHR36509:SF3">
    <property type="entry name" value="SIGNAL PEPTIDE PROTEIN"/>
    <property type="match status" value="1"/>
</dbReference>
<name>A0A843YVJ5_9BURK</name>
<feature type="domain" description="DUF1254" evidence="2">
    <location>
        <begin position="51"/>
        <end position="183"/>
    </location>
</feature>
<sequence length="454" mass="50599">METAPPVFGSAELERRMLERRAFEAVIWGMPAVNYDLMYQAMVRETKGVYNQIVYWSGLPDWKNQTLTPNPDAIYIMPFINTKDVGPMVLEIPPADDGSITGSVDDAWQAALEDVGTAGVDKGKGGKYLILPPGYKNSTPDGYITLPSDTYQSYALLRSILKGGSEADITKAVAYGKRIKLYPLSQAANPPATIFVDAIDVVFDATIPYDLRYFQSLDRIVQIEPWLTRDKVMINHLKSLGIEKGKAFKPDATIQEILKSAASEARAWLDLYNETLFQPPFFKTGRWAIPATPDVIEGNATLFANPDTYPIDSRARTYSMGFFSAKHLGTGQFYLMTIKDKDGENFDGGSTYRLTVPAKAPVTQYWSATVYDRATHGFIRDLQWSSRSSQNPGLQQNVDGSVDVYFGPNAPSGKETNWIPTRPGGSFEVLFRLYGPEKALFEKTWVLPDIEKIN</sequence>
<evidence type="ECO:0000259" key="2">
    <source>
        <dbReference type="Pfam" id="PF06863"/>
    </source>
</evidence>
<dbReference type="EMBL" id="WINI01000007">
    <property type="protein sequence ID" value="MQR01518.1"/>
    <property type="molecule type" value="Genomic_DNA"/>
</dbReference>
<dbReference type="AlphaFoldDB" id="A0A843YVJ5"/>
<dbReference type="OrthoDB" id="272779at2"/>
<evidence type="ECO:0000313" key="4">
    <source>
        <dbReference type="Proteomes" id="UP000451565"/>
    </source>
</evidence>
<protein>
    <submittedName>
        <fullName evidence="3">DUF1214 domain-containing protein</fullName>
    </submittedName>
</protein>
<keyword evidence="4" id="KW-1185">Reference proteome</keyword>
<dbReference type="Gene3D" id="2.60.120.600">
    <property type="entry name" value="Domain of unknown function DUF1214, C-terminal domain"/>
    <property type="match status" value="1"/>
</dbReference>
<feature type="domain" description="DUF1214" evidence="1">
    <location>
        <begin position="332"/>
        <end position="438"/>
    </location>
</feature>
<evidence type="ECO:0000259" key="1">
    <source>
        <dbReference type="Pfam" id="PF06742"/>
    </source>
</evidence>
<dbReference type="PANTHER" id="PTHR36509">
    <property type="entry name" value="BLL3101 PROTEIN"/>
    <property type="match status" value="1"/>
</dbReference>
<reference evidence="3 4" key="1">
    <citation type="submission" date="2019-10" db="EMBL/GenBank/DDBJ databases">
        <title>Glaciimonas soli sp. nov., a psychrophilic bacterium isolated from the forest soil of a high elevation mountain in Taiwan.</title>
        <authorList>
            <person name="Wang L.-T."/>
            <person name="Shieh W.Y."/>
        </authorList>
    </citation>
    <scope>NUCLEOTIDE SEQUENCE [LARGE SCALE GENOMIC DNA]</scope>
    <source>
        <strain evidence="3 4">GS1</strain>
    </source>
</reference>
<dbReference type="SUPFAM" id="SSF160935">
    <property type="entry name" value="VPA0735-like"/>
    <property type="match status" value="1"/>
</dbReference>
<dbReference type="InterPro" id="IPR037049">
    <property type="entry name" value="DUF1214_C_sf"/>
</dbReference>
<dbReference type="Pfam" id="PF06742">
    <property type="entry name" value="DUF1214"/>
    <property type="match status" value="1"/>
</dbReference>
<dbReference type="Gene3D" id="1.10.3360.10">
    <property type="entry name" value="VPA0735-like domain"/>
    <property type="match status" value="1"/>
</dbReference>
<evidence type="ECO:0000313" key="3">
    <source>
        <dbReference type="EMBL" id="MQR01518.1"/>
    </source>
</evidence>
<dbReference type="RefSeq" id="WP_153235137.1">
    <property type="nucleotide sequence ID" value="NZ_WINI01000007.1"/>
</dbReference>
<dbReference type="InterPro" id="IPR010679">
    <property type="entry name" value="DUF1254"/>
</dbReference>
<dbReference type="InterPro" id="IPR037050">
    <property type="entry name" value="DUF1254_sf"/>
</dbReference>
<dbReference type="Gene3D" id="2.60.40.1610">
    <property type="entry name" value="Domain of unknown function DUF1254"/>
    <property type="match status" value="1"/>
</dbReference>
<accession>A0A843YVJ5</accession>
<dbReference type="Pfam" id="PF06863">
    <property type="entry name" value="DUF1254"/>
    <property type="match status" value="1"/>
</dbReference>
<comment type="caution">
    <text evidence="3">The sequence shown here is derived from an EMBL/GenBank/DDBJ whole genome shotgun (WGS) entry which is preliminary data.</text>
</comment>
<organism evidence="3 4">
    <name type="scientific">Glaciimonas soli</name>
    <dbReference type="NCBI Taxonomy" id="2590999"/>
    <lineage>
        <taxon>Bacteria</taxon>
        <taxon>Pseudomonadati</taxon>
        <taxon>Pseudomonadota</taxon>
        <taxon>Betaproteobacteria</taxon>
        <taxon>Burkholderiales</taxon>
        <taxon>Oxalobacteraceae</taxon>
        <taxon>Glaciimonas</taxon>
    </lineage>
</organism>
<gene>
    <name evidence="3" type="ORF">GEV47_12630</name>
</gene>
<dbReference type="InterPro" id="IPR010621">
    <property type="entry name" value="DUF1214"/>
</dbReference>
<dbReference type="Proteomes" id="UP000451565">
    <property type="component" value="Unassembled WGS sequence"/>
</dbReference>
<proteinExistence type="predicted"/>